<evidence type="ECO:0000313" key="3">
    <source>
        <dbReference type="EMBL" id="EKM80965.1"/>
    </source>
</evidence>
<dbReference type="Proteomes" id="UP000008493">
    <property type="component" value="Unassembled WGS sequence"/>
</dbReference>
<accession>K5XZS1</accession>
<feature type="signal peptide" evidence="1">
    <location>
        <begin position="1"/>
        <end position="22"/>
    </location>
</feature>
<dbReference type="OMA" id="NGSDCFS"/>
<dbReference type="InParanoid" id="K5XZS1"/>
<evidence type="ECO:0000259" key="2">
    <source>
        <dbReference type="Pfam" id="PF21294"/>
    </source>
</evidence>
<feature type="domain" description="Polysaccharide lyase 14" evidence="2">
    <location>
        <begin position="98"/>
        <end position="307"/>
    </location>
</feature>
<dbReference type="eggNOG" id="ENOG502S275">
    <property type="taxonomic scope" value="Eukaryota"/>
</dbReference>
<proteinExistence type="predicted"/>
<dbReference type="InterPro" id="IPR048958">
    <property type="entry name" value="Polysacc_lyase_14"/>
</dbReference>
<name>K5XZS1_AGABU</name>
<dbReference type="STRING" id="597362.K5XZS1"/>
<keyword evidence="4" id="KW-1185">Reference proteome</keyword>
<dbReference type="Gene3D" id="2.60.120.200">
    <property type="match status" value="1"/>
</dbReference>
<dbReference type="EMBL" id="JH971388">
    <property type="protein sequence ID" value="EKM80965.1"/>
    <property type="molecule type" value="Genomic_DNA"/>
</dbReference>
<sequence length="349" mass="37545">MAPRLCFFFFPLFISSFTPVQAQTMASALASQYGLATSTAFPFPTSTLSSNDAASHVVSQWSLGGGRIQEGANDIAFVQDPFPNSVPIGSSGGTPGNGNSSVLEITYPKGSFSHDTGGAQWYNLWNTSDGSSFNSMLLSYELAFDSSFEWVKGGKLPGLRGGLEGTGCSGGNSTPNGKECFSSRLMWRKDAEGEVYAYIPSPNDLCKDKDVICNSDFGISLQRGVFGFISGQWLRVTMLVRMNDPPNIANGEIQVYYNDRIAVSKQGLQIRSVDTLHVNGLFFSTFFGGSDKSWATPDTTHTYYRNIALWGSSAPSNLTGDPVRSAASLTSSIPTATLILFCLSITLLF</sequence>
<dbReference type="PANTHER" id="PTHR40124">
    <property type="match status" value="1"/>
</dbReference>
<dbReference type="GeneID" id="18823731"/>
<keyword evidence="1" id="KW-0732">Signal</keyword>
<dbReference type="KEGG" id="abp:AGABI1DRAFT112670"/>
<evidence type="ECO:0000256" key="1">
    <source>
        <dbReference type="SAM" id="SignalP"/>
    </source>
</evidence>
<dbReference type="OrthoDB" id="2395160at2759"/>
<protein>
    <recommendedName>
        <fullName evidence="2">Polysaccharide lyase 14 domain-containing protein</fullName>
    </recommendedName>
</protein>
<evidence type="ECO:0000313" key="4">
    <source>
        <dbReference type="Proteomes" id="UP000008493"/>
    </source>
</evidence>
<dbReference type="AlphaFoldDB" id="K5XZS1"/>
<feature type="chain" id="PRO_5003890626" description="Polysaccharide lyase 14 domain-containing protein" evidence="1">
    <location>
        <begin position="23"/>
        <end position="349"/>
    </location>
</feature>
<dbReference type="Pfam" id="PF21294">
    <property type="entry name" value="Polysacc_lyase_14"/>
    <property type="match status" value="1"/>
</dbReference>
<dbReference type="PANTHER" id="PTHR40124:SF1">
    <property type="entry name" value="DISAGGREGATASE RELATED REPEAT PROTEIN"/>
    <property type="match status" value="1"/>
</dbReference>
<dbReference type="RefSeq" id="XP_007328512.1">
    <property type="nucleotide sequence ID" value="XM_007328450.1"/>
</dbReference>
<reference evidence="4" key="1">
    <citation type="journal article" date="2012" name="Proc. Natl. Acad. Sci. U.S.A.">
        <title>Genome sequence of the button mushroom Agaricus bisporus reveals mechanisms governing adaptation to a humic-rich ecological niche.</title>
        <authorList>
            <person name="Morin E."/>
            <person name="Kohler A."/>
            <person name="Baker A.R."/>
            <person name="Foulongne-Oriol M."/>
            <person name="Lombard V."/>
            <person name="Nagy L.G."/>
            <person name="Ohm R.A."/>
            <person name="Patyshakuliyeva A."/>
            <person name="Brun A."/>
            <person name="Aerts A.L."/>
            <person name="Bailey A.M."/>
            <person name="Billette C."/>
            <person name="Coutinho P.M."/>
            <person name="Deakin G."/>
            <person name="Doddapaneni H."/>
            <person name="Floudas D."/>
            <person name="Grimwood J."/>
            <person name="Hilden K."/>
            <person name="Kuees U."/>
            <person name="LaButti K.M."/>
            <person name="Lapidus A."/>
            <person name="Lindquist E.A."/>
            <person name="Lucas S.M."/>
            <person name="Murat C."/>
            <person name="Riley R.W."/>
            <person name="Salamov A.A."/>
            <person name="Schmutz J."/>
            <person name="Subramanian V."/>
            <person name="Woesten H.A.B."/>
            <person name="Xu J."/>
            <person name="Eastwood D.C."/>
            <person name="Foster G.D."/>
            <person name="Sonnenberg A.S."/>
            <person name="Cullen D."/>
            <person name="de Vries R.P."/>
            <person name="Lundell T."/>
            <person name="Hibbett D.S."/>
            <person name="Henrissat B."/>
            <person name="Burton K.S."/>
            <person name="Kerrigan R.W."/>
            <person name="Challen M.P."/>
            <person name="Grigoriev I.V."/>
            <person name="Martin F."/>
        </authorList>
    </citation>
    <scope>NUCLEOTIDE SEQUENCE [LARGE SCALE GENOMIC DNA]</scope>
    <source>
        <strain evidence="4">JB137-S8 / ATCC MYA-4627 / FGSC 10392</strain>
    </source>
</reference>
<organism evidence="3 4">
    <name type="scientific">Agaricus bisporus var. burnettii (strain JB137-S8 / ATCC MYA-4627 / FGSC 10392)</name>
    <name type="common">White button mushroom</name>
    <dbReference type="NCBI Taxonomy" id="597362"/>
    <lineage>
        <taxon>Eukaryota</taxon>
        <taxon>Fungi</taxon>
        <taxon>Dikarya</taxon>
        <taxon>Basidiomycota</taxon>
        <taxon>Agaricomycotina</taxon>
        <taxon>Agaricomycetes</taxon>
        <taxon>Agaricomycetidae</taxon>
        <taxon>Agaricales</taxon>
        <taxon>Agaricineae</taxon>
        <taxon>Agaricaceae</taxon>
        <taxon>Agaricus</taxon>
    </lineage>
</organism>
<dbReference type="HOGENOM" id="CLU_049744_2_0_1"/>
<gene>
    <name evidence="3" type="ORF">AGABI1DRAFT_112670</name>
</gene>